<evidence type="ECO:0000313" key="3">
    <source>
        <dbReference type="Proteomes" id="UP000299102"/>
    </source>
</evidence>
<keyword evidence="3" id="KW-1185">Reference proteome</keyword>
<sequence>MAANNHRMRQLLEHAGDIFLDAAQNRRRGLVPSGPAPALLCRGSWVTVMLTMVGLRFPRRPHVGETGRAQEKYCEVSPQAYNSYGSPHPRLSNDITDLNRLVSVRNTEHENDASTVTRGQRGHDVRGRVTSRPSDTMVGRGASCVVELITFQEEKSIAEIGMKILKNPNQKQHWDQSELIAGLRSGLTSRSVNMDKTKRERNRCQEASVATQ</sequence>
<evidence type="ECO:0000313" key="2">
    <source>
        <dbReference type="EMBL" id="GBP83939.1"/>
    </source>
</evidence>
<name>A0A4C1ZAI8_EUMVA</name>
<proteinExistence type="predicted"/>
<gene>
    <name evidence="2" type="ORF">EVAR_66509_1</name>
</gene>
<organism evidence="2 3">
    <name type="scientific">Eumeta variegata</name>
    <name type="common">Bagworm moth</name>
    <name type="synonym">Eumeta japonica</name>
    <dbReference type="NCBI Taxonomy" id="151549"/>
    <lineage>
        <taxon>Eukaryota</taxon>
        <taxon>Metazoa</taxon>
        <taxon>Ecdysozoa</taxon>
        <taxon>Arthropoda</taxon>
        <taxon>Hexapoda</taxon>
        <taxon>Insecta</taxon>
        <taxon>Pterygota</taxon>
        <taxon>Neoptera</taxon>
        <taxon>Endopterygota</taxon>
        <taxon>Lepidoptera</taxon>
        <taxon>Glossata</taxon>
        <taxon>Ditrysia</taxon>
        <taxon>Tineoidea</taxon>
        <taxon>Psychidae</taxon>
        <taxon>Oiketicinae</taxon>
        <taxon>Eumeta</taxon>
    </lineage>
</organism>
<protein>
    <submittedName>
        <fullName evidence="2">Uncharacterized protein</fullName>
    </submittedName>
</protein>
<feature type="region of interest" description="Disordered" evidence="1">
    <location>
        <begin position="106"/>
        <end position="137"/>
    </location>
</feature>
<dbReference type="AlphaFoldDB" id="A0A4C1ZAI8"/>
<dbReference type="EMBL" id="BGZK01001650">
    <property type="protein sequence ID" value="GBP83939.1"/>
    <property type="molecule type" value="Genomic_DNA"/>
</dbReference>
<evidence type="ECO:0000256" key="1">
    <source>
        <dbReference type="SAM" id="MobiDB-lite"/>
    </source>
</evidence>
<comment type="caution">
    <text evidence="2">The sequence shown here is derived from an EMBL/GenBank/DDBJ whole genome shotgun (WGS) entry which is preliminary data.</text>
</comment>
<dbReference type="Proteomes" id="UP000299102">
    <property type="component" value="Unassembled WGS sequence"/>
</dbReference>
<reference evidence="2 3" key="1">
    <citation type="journal article" date="2019" name="Commun. Biol.">
        <title>The bagworm genome reveals a unique fibroin gene that provides high tensile strength.</title>
        <authorList>
            <person name="Kono N."/>
            <person name="Nakamura H."/>
            <person name="Ohtoshi R."/>
            <person name="Tomita M."/>
            <person name="Numata K."/>
            <person name="Arakawa K."/>
        </authorList>
    </citation>
    <scope>NUCLEOTIDE SEQUENCE [LARGE SCALE GENOMIC DNA]</scope>
</reference>
<feature type="region of interest" description="Disordered" evidence="1">
    <location>
        <begin position="192"/>
        <end position="212"/>
    </location>
</feature>
<accession>A0A4C1ZAI8</accession>
<feature type="compositionally biased region" description="Basic and acidic residues" evidence="1">
    <location>
        <begin position="193"/>
        <end position="204"/>
    </location>
</feature>